<dbReference type="AlphaFoldDB" id="A0A1M2V952"/>
<reference evidence="2 3" key="1">
    <citation type="submission" date="2016-10" db="EMBL/GenBank/DDBJ databases">
        <title>Genome sequence of the basidiomycete white-rot fungus Trametes pubescens.</title>
        <authorList>
            <person name="Makela M.R."/>
            <person name="Granchi Z."/>
            <person name="Peng M."/>
            <person name="De Vries R.P."/>
            <person name="Grigoriev I."/>
            <person name="Riley R."/>
            <person name="Hilden K."/>
        </authorList>
    </citation>
    <scope>NUCLEOTIDE SEQUENCE [LARGE SCALE GENOMIC DNA]</scope>
    <source>
        <strain evidence="2 3">FBCC735</strain>
    </source>
</reference>
<proteinExistence type="predicted"/>
<dbReference type="Gene3D" id="3.40.30.10">
    <property type="entry name" value="Glutaredoxin"/>
    <property type="match status" value="1"/>
</dbReference>
<sequence length="210" mass="24070">MTSQDAKIASFVARLNEPTTSSSSHTHADSSKAQEDDDDIFAELEAEIENDSSAAFREQGMDRIKREMELLQQRKSDGHGQYREVMDEKEVIRLSAKEPRCVIHFFHRKFKRCEIMDKHLARIAPKYFETLFIRVFVENVPWLVERLCVQVLPCVITFVNGVSKDRFVGFEELGNTDEFDTATLEWKLLNSGTSMNTISLSSVLTPFVQA</sequence>
<evidence type="ECO:0000256" key="1">
    <source>
        <dbReference type="SAM" id="MobiDB-lite"/>
    </source>
</evidence>
<dbReference type="EMBL" id="MNAD01001558">
    <property type="protein sequence ID" value="OJT04122.1"/>
    <property type="molecule type" value="Genomic_DNA"/>
</dbReference>
<dbReference type="Proteomes" id="UP000184267">
    <property type="component" value="Unassembled WGS sequence"/>
</dbReference>
<dbReference type="OrthoDB" id="10257948at2759"/>
<dbReference type="CDD" id="cd02989">
    <property type="entry name" value="Phd_like_TxnDC9"/>
    <property type="match status" value="1"/>
</dbReference>
<dbReference type="OMA" id="CVIAFID"/>
<evidence type="ECO:0000313" key="2">
    <source>
        <dbReference type="EMBL" id="OJT04122.1"/>
    </source>
</evidence>
<evidence type="ECO:0000313" key="3">
    <source>
        <dbReference type="Proteomes" id="UP000184267"/>
    </source>
</evidence>
<dbReference type="PANTHER" id="PTHR21148">
    <property type="entry name" value="THIOREDOXIN DOMAIN-CONTAINING PROTEIN 9"/>
    <property type="match status" value="1"/>
</dbReference>
<comment type="caution">
    <text evidence="2">The sequence shown here is derived from an EMBL/GenBank/DDBJ whole genome shotgun (WGS) entry which is preliminary data.</text>
</comment>
<organism evidence="2 3">
    <name type="scientific">Trametes pubescens</name>
    <name type="common">White-rot fungus</name>
    <dbReference type="NCBI Taxonomy" id="154538"/>
    <lineage>
        <taxon>Eukaryota</taxon>
        <taxon>Fungi</taxon>
        <taxon>Dikarya</taxon>
        <taxon>Basidiomycota</taxon>
        <taxon>Agaricomycotina</taxon>
        <taxon>Agaricomycetes</taxon>
        <taxon>Polyporales</taxon>
        <taxon>Polyporaceae</taxon>
        <taxon>Trametes</taxon>
    </lineage>
</organism>
<gene>
    <name evidence="2" type="ORF">TRAPUB_5167</name>
</gene>
<accession>A0A1M2V952</accession>
<dbReference type="SUPFAM" id="SSF52833">
    <property type="entry name" value="Thioredoxin-like"/>
    <property type="match status" value="1"/>
</dbReference>
<name>A0A1M2V952_TRAPU</name>
<feature type="region of interest" description="Disordered" evidence="1">
    <location>
        <begin position="1"/>
        <end position="36"/>
    </location>
</feature>
<dbReference type="STRING" id="154538.A0A1M2V952"/>
<protein>
    <submittedName>
        <fullName evidence="2">Thioredoxin domain-containing protein plp1</fullName>
    </submittedName>
</protein>
<keyword evidence="3" id="KW-1185">Reference proteome</keyword>
<dbReference type="InterPro" id="IPR036249">
    <property type="entry name" value="Thioredoxin-like_sf"/>
</dbReference>